<dbReference type="EMBL" id="POSP01000003">
    <property type="protein sequence ID" value="PND38182.1"/>
    <property type="molecule type" value="Genomic_DNA"/>
</dbReference>
<evidence type="ECO:0000256" key="1">
    <source>
        <dbReference type="SAM" id="MobiDB-lite"/>
    </source>
</evidence>
<dbReference type="OrthoDB" id="8907408at2"/>
<evidence type="ECO:0000313" key="2">
    <source>
        <dbReference type="EMBL" id="PND38182.1"/>
    </source>
</evidence>
<accession>A0A2N8KXR0</accession>
<keyword evidence="3" id="KW-1185">Reference proteome</keyword>
<evidence type="ECO:0000313" key="3">
    <source>
        <dbReference type="Proteomes" id="UP000235916"/>
    </source>
</evidence>
<reference evidence="2 3" key="1">
    <citation type="submission" date="2018-01" db="EMBL/GenBank/DDBJ databases">
        <title>Draft genome sequence of Paucibacter aquatile CR182 isolated from freshwater of the Nakdong River.</title>
        <authorList>
            <person name="Choi A."/>
            <person name="Chung E.J."/>
        </authorList>
    </citation>
    <scope>NUCLEOTIDE SEQUENCE [LARGE SCALE GENOMIC DNA]</scope>
    <source>
        <strain evidence="2 3">CR182</strain>
    </source>
</reference>
<name>A0A2N8KXR0_9BURK</name>
<comment type="caution">
    <text evidence="2">The sequence shown here is derived from an EMBL/GenBank/DDBJ whole genome shotgun (WGS) entry which is preliminary data.</text>
</comment>
<organism evidence="2 3">
    <name type="scientific">Kinneretia aquatilis</name>
    <dbReference type="NCBI Taxonomy" id="2070761"/>
    <lineage>
        <taxon>Bacteria</taxon>
        <taxon>Pseudomonadati</taxon>
        <taxon>Pseudomonadota</taxon>
        <taxon>Betaproteobacteria</taxon>
        <taxon>Burkholderiales</taxon>
        <taxon>Sphaerotilaceae</taxon>
        <taxon>Roseateles</taxon>
    </lineage>
</organism>
<dbReference type="Proteomes" id="UP000235916">
    <property type="component" value="Unassembled WGS sequence"/>
</dbReference>
<proteinExistence type="predicted"/>
<dbReference type="AlphaFoldDB" id="A0A2N8KXR0"/>
<dbReference type="RefSeq" id="WP_102768102.1">
    <property type="nucleotide sequence ID" value="NZ_POSP01000003.1"/>
</dbReference>
<protein>
    <submittedName>
        <fullName evidence="2">Uncharacterized protein</fullName>
    </submittedName>
</protein>
<gene>
    <name evidence="2" type="ORF">C1O66_12075</name>
</gene>
<sequence length="173" mass="18987">MNALNAPYRKAAPSGTVLWSLLWVISMNTAHSAPRAPAPAAGRFLISETEWKQERATPPPPSTKFSPAPGAPRLELLQPKPGPDTLASPFDIQLRWNAEGEARIEPQTLRIRYGWMGLDITQRVLAQAEVTAEGLRIRKAALPSGEHKLAVEIADSLQRVGRRQFEVKVQAAP</sequence>
<feature type="region of interest" description="Disordered" evidence="1">
    <location>
        <begin position="51"/>
        <end position="71"/>
    </location>
</feature>